<evidence type="ECO:0000256" key="1">
    <source>
        <dbReference type="ARBA" id="ARBA00004141"/>
    </source>
</evidence>
<dbReference type="AlphaFoldDB" id="A0A485KLS0"/>
<keyword evidence="4 5" id="KW-0472">Membrane</keyword>
<evidence type="ECO:0000259" key="6">
    <source>
        <dbReference type="PROSITE" id="PS51380"/>
    </source>
</evidence>
<dbReference type="PROSITE" id="PS51380">
    <property type="entry name" value="EXS"/>
    <property type="match status" value="1"/>
</dbReference>
<reference evidence="8 9" key="1">
    <citation type="submission" date="2019-03" db="EMBL/GenBank/DDBJ databases">
        <authorList>
            <person name="Gaulin E."/>
            <person name="Dumas B."/>
        </authorList>
    </citation>
    <scope>NUCLEOTIDE SEQUENCE [LARGE SCALE GENOMIC DNA]</scope>
    <source>
        <strain evidence="8">CBS 568.67</strain>
    </source>
</reference>
<sequence length="417" mass="46911">MPSDVSYFFGGPLAINVFIVGGAANLMVFRAMGYPVEKVFGIQSDEIPSPRALLGFAAGLSAFLGTLYYLFKLHTISVIAKNHELVLVIYCLVVGALLVLPFNVLHLKFRKFLGRTLRRCLFPFAWIGGNQIYIPPTETPFVEVYIADGLTSMSKIFGDMAVATLMLWYSIHGVHDDMYQTKMKHHLVPYLAAASPIRAIQCLISYHRATVVNDKFLHVLNTFKYGTGLCVILVGALPVLFGPSPEQLLDTDTLFLLCACCNSLYSLFWDVVMDWGLGQPPNAHDVSEDEEDHRSPPLWNASKMNTHAYLRHTLLYRPKHVYYVAMAADAMLRVLWVTSNWHWVDVVGADFKMVAQVAEVCRRCMWNLLRVEWQCVKLGLRKPKRLQKSKSSDDKLVALEAATAEKSDAHVVMPPKK</sequence>
<evidence type="ECO:0000256" key="2">
    <source>
        <dbReference type="ARBA" id="ARBA00022692"/>
    </source>
</evidence>
<keyword evidence="3 5" id="KW-1133">Transmembrane helix</keyword>
<evidence type="ECO:0000256" key="5">
    <source>
        <dbReference type="SAM" id="Phobius"/>
    </source>
</evidence>
<dbReference type="EMBL" id="VJMH01005117">
    <property type="protein sequence ID" value="KAF0700551.1"/>
    <property type="molecule type" value="Genomic_DNA"/>
</dbReference>
<name>A0A485KLS0_9STRA</name>
<gene>
    <name evidence="8" type="primary">Aste57867_8887</name>
    <name evidence="7" type="ORF">As57867_008852</name>
    <name evidence="8" type="ORF">ASTE57867_8887</name>
</gene>
<evidence type="ECO:0000256" key="4">
    <source>
        <dbReference type="ARBA" id="ARBA00023136"/>
    </source>
</evidence>
<feature type="transmembrane region" description="Helical" evidence="5">
    <location>
        <begin position="52"/>
        <end position="71"/>
    </location>
</feature>
<reference evidence="7" key="2">
    <citation type="submission" date="2019-06" db="EMBL/GenBank/DDBJ databases">
        <title>Genomics analysis of Aphanomyces spp. identifies a new class of oomycete effector associated with host adaptation.</title>
        <authorList>
            <person name="Gaulin E."/>
        </authorList>
    </citation>
    <scope>NUCLEOTIDE SEQUENCE</scope>
    <source>
        <strain evidence="7">CBS 578.67</strain>
    </source>
</reference>
<dbReference type="GO" id="GO:0016020">
    <property type="term" value="C:membrane"/>
    <property type="evidence" value="ECO:0007669"/>
    <property type="project" value="UniProtKB-SubCell"/>
</dbReference>
<organism evidence="8 9">
    <name type="scientific">Aphanomyces stellatus</name>
    <dbReference type="NCBI Taxonomy" id="120398"/>
    <lineage>
        <taxon>Eukaryota</taxon>
        <taxon>Sar</taxon>
        <taxon>Stramenopiles</taxon>
        <taxon>Oomycota</taxon>
        <taxon>Saprolegniomycetes</taxon>
        <taxon>Saprolegniales</taxon>
        <taxon>Verrucalvaceae</taxon>
        <taxon>Aphanomyces</taxon>
    </lineage>
</organism>
<feature type="transmembrane region" description="Helical" evidence="5">
    <location>
        <begin position="6"/>
        <end position="31"/>
    </location>
</feature>
<proteinExistence type="predicted"/>
<keyword evidence="9" id="KW-1185">Reference proteome</keyword>
<feature type="transmembrane region" description="Helical" evidence="5">
    <location>
        <begin position="83"/>
        <end position="105"/>
    </location>
</feature>
<keyword evidence="2 5" id="KW-0812">Transmembrane</keyword>
<dbReference type="Pfam" id="PF03124">
    <property type="entry name" value="EXS"/>
    <property type="match status" value="1"/>
</dbReference>
<dbReference type="PANTHER" id="PTHR10783:SF46">
    <property type="entry name" value="PROTEIN ERD1 HOMOLOG 2"/>
    <property type="match status" value="1"/>
</dbReference>
<dbReference type="InterPro" id="IPR004342">
    <property type="entry name" value="EXS_C"/>
</dbReference>
<evidence type="ECO:0000313" key="8">
    <source>
        <dbReference type="EMBL" id="VFT85771.1"/>
    </source>
</evidence>
<dbReference type="PANTHER" id="PTHR10783">
    <property type="entry name" value="XENOTROPIC AND POLYTROPIC RETROVIRUS RECEPTOR 1-RELATED"/>
    <property type="match status" value="1"/>
</dbReference>
<evidence type="ECO:0000313" key="7">
    <source>
        <dbReference type="EMBL" id="KAF0700551.1"/>
    </source>
</evidence>
<protein>
    <submittedName>
        <fullName evidence="8">Aste57867_8887 protein</fullName>
    </submittedName>
</protein>
<accession>A0A485KLS0</accession>
<dbReference type="EMBL" id="CAADRA010005138">
    <property type="protein sequence ID" value="VFT85771.1"/>
    <property type="molecule type" value="Genomic_DNA"/>
</dbReference>
<dbReference type="GO" id="GO:0005737">
    <property type="term" value="C:cytoplasm"/>
    <property type="evidence" value="ECO:0007669"/>
    <property type="project" value="TreeGrafter"/>
</dbReference>
<evidence type="ECO:0000313" key="9">
    <source>
        <dbReference type="Proteomes" id="UP000332933"/>
    </source>
</evidence>
<dbReference type="Proteomes" id="UP000332933">
    <property type="component" value="Unassembled WGS sequence"/>
</dbReference>
<comment type="subcellular location">
    <subcellularLocation>
        <location evidence="1">Membrane</location>
        <topology evidence="1">Multi-pass membrane protein</topology>
    </subcellularLocation>
</comment>
<feature type="domain" description="EXS" evidence="6">
    <location>
        <begin position="178"/>
        <end position="402"/>
    </location>
</feature>
<dbReference type="OrthoDB" id="9970435at2759"/>
<evidence type="ECO:0000256" key="3">
    <source>
        <dbReference type="ARBA" id="ARBA00022989"/>
    </source>
</evidence>